<dbReference type="KEGG" id="nfl:COO91_03723"/>
<feature type="transmembrane region" description="Helical" evidence="1">
    <location>
        <begin position="308"/>
        <end position="325"/>
    </location>
</feature>
<feature type="transmembrane region" description="Helical" evidence="1">
    <location>
        <begin position="141"/>
        <end position="158"/>
    </location>
</feature>
<feature type="transmembrane region" description="Helical" evidence="1">
    <location>
        <begin position="270"/>
        <end position="296"/>
    </location>
</feature>
<name>A0A2K8SQM6_9NOSO</name>
<keyword evidence="1" id="KW-0812">Transmembrane</keyword>
<dbReference type="PANTHER" id="PTHR36840">
    <property type="entry name" value="BLL5714 PROTEIN"/>
    <property type="match status" value="1"/>
</dbReference>
<feature type="transmembrane region" description="Helical" evidence="1">
    <location>
        <begin position="229"/>
        <end position="249"/>
    </location>
</feature>
<evidence type="ECO:0000313" key="3">
    <source>
        <dbReference type="Proteomes" id="UP000232003"/>
    </source>
</evidence>
<feature type="transmembrane region" description="Helical" evidence="1">
    <location>
        <begin position="164"/>
        <end position="183"/>
    </location>
</feature>
<dbReference type="Proteomes" id="UP000232003">
    <property type="component" value="Chromosome"/>
</dbReference>
<dbReference type="EMBL" id="CP024785">
    <property type="protein sequence ID" value="AUB37774.1"/>
    <property type="molecule type" value="Genomic_DNA"/>
</dbReference>
<dbReference type="Pfam" id="PF06772">
    <property type="entry name" value="LtrA"/>
    <property type="match status" value="1"/>
</dbReference>
<sequence>MANFLQPPRLRIGEDTEEERRATWLELFYDLVFVVAVSQLAHNLNEDISLSGLFGFVVLFIPVWWSWIGTTFYANRFDSDDVGHRLLIGIQMLTAAAMAINIHHGLGESSPGFAISYALGRAVLVIEYVRAGRHIPIARPLTTRHAIGFAIAALLWLISASVPIPWRFGFWTLGIIIDFATPLTVRKFQIELLPHASHLPERFGLFTIIVLGEAIIAVVNGVSEQKWDTLTVISGVFGLIIAFSWWWVYFDNLGGKPIEMARTHGKVGVVYLWLYTHLPLVIGIAAAGVGVEQILLSKPTLALPDSQRWLICGSVALCSLAVSLLHKFGVIRYCKIRSQYRLGGAVLFVAIAIFGKGLLPVAVIGLVAVVSAVQVVQDLYQSRPTTRLVDPQI</sequence>
<dbReference type="OrthoDB" id="9798526at2"/>
<evidence type="ECO:0000256" key="1">
    <source>
        <dbReference type="SAM" id="Phobius"/>
    </source>
</evidence>
<gene>
    <name evidence="2" type="ORF">COO91_03723</name>
</gene>
<feature type="transmembrane region" description="Helical" evidence="1">
    <location>
        <begin position="203"/>
        <end position="223"/>
    </location>
</feature>
<accession>A0A2K8SQM6</accession>
<feature type="transmembrane region" description="Helical" evidence="1">
    <location>
        <begin position="53"/>
        <end position="74"/>
    </location>
</feature>
<feature type="transmembrane region" description="Helical" evidence="1">
    <location>
        <begin position="86"/>
        <end position="106"/>
    </location>
</feature>
<keyword evidence="1" id="KW-0472">Membrane</keyword>
<keyword evidence="3" id="KW-1185">Reference proteome</keyword>
<dbReference type="AlphaFoldDB" id="A0A2K8SQM6"/>
<keyword evidence="1" id="KW-1133">Transmembrane helix</keyword>
<organism evidence="2 3">
    <name type="scientific">Nostoc flagelliforme CCNUN1</name>
    <dbReference type="NCBI Taxonomy" id="2038116"/>
    <lineage>
        <taxon>Bacteria</taxon>
        <taxon>Bacillati</taxon>
        <taxon>Cyanobacteriota</taxon>
        <taxon>Cyanophyceae</taxon>
        <taxon>Nostocales</taxon>
        <taxon>Nostocaceae</taxon>
        <taxon>Nostoc</taxon>
    </lineage>
</organism>
<proteinExistence type="predicted"/>
<reference evidence="2 3" key="1">
    <citation type="submission" date="2017-11" db="EMBL/GenBank/DDBJ databases">
        <title>Complete genome of a free-living desiccation-tolerant cyanobacterium and its photosynthetic adaptation to extreme terrestrial habitat.</title>
        <authorList>
            <person name="Shang J."/>
        </authorList>
    </citation>
    <scope>NUCLEOTIDE SEQUENCE [LARGE SCALE GENOMIC DNA]</scope>
    <source>
        <strain evidence="2 3">CCNUN1</strain>
    </source>
</reference>
<feature type="transmembrane region" description="Helical" evidence="1">
    <location>
        <begin position="346"/>
        <end position="373"/>
    </location>
</feature>
<evidence type="ECO:0000313" key="2">
    <source>
        <dbReference type="EMBL" id="AUB37774.1"/>
    </source>
</evidence>
<protein>
    <submittedName>
        <fullName evidence="2">Low temperature requirement protein LtrA</fullName>
    </submittedName>
</protein>
<feature type="transmembrane region" description="Helical" evidence="1">
    <location>
        <begin position="112"/>
        <end position="129"/>
    </location>
</feature>
<dbReference type="PANTHER" id="PTHR36840:SF1">
    <property type="entry name" value="BLL5714 PROTEIN"/>
    <property type="match status" value="1"/>
</dbReference>
<dbReference type="InterPro" id="IPR010640">
    <property type="entry name" value="Low_temperature_requirement_A"/>
</dbReference>
<dbReference type="RefSeq" id="WP_100899319.1">
    <property type="nucleotide sequence ID" value="NZ_CAWNNC010000001.1"/>
</dbReference>